<evidence type="ECO:0000313" key="2">
    <source>
        <dbReference type="Proteomes" id="UP000494249"/>
    </source>
</evidence>
<proteinExistence type="predicted"/>
<evidence type="ECO:0000313" key="1">
    <source>
        <dbReference type="EMBL" id="CAB3735105.1"/>
    </source>
</evidence>
<dbReference type="Proteomes" id="UP000494249">
    <property type="component" value="Unassembled WGS sequence"/>
</dbReference>
<dbReference type="AlphaFoldDB" id="A0A6J5CEY5"/>
<organism evidence="1 2">
    <name type="scientific">Paraburkholderia phenoliruptrix</name>
    <dbReference type="NCBI Taxonomy" id="252970"/>
    <lineage>
        <taxon>Bacteria</taxon>
        <taxon>Pseudomonadati</taxon>
        <taxon>Pseudomonadota</taxon>
        <taxon>Betaproteobacteria</taxon>
        <taxon>Burkholderiales</taxon>
        <taxon>Burkholderiaceae</taxon>
        <taxon>Paraburkholderia</taxon>
    </lineage>
</organism>
<protein>
    <submittedName>
        <fullName evidence="1">Uncharacterized protein</fullName>
    </submittedName>
</protein>
<dbReference type="EMBL" id="CADIKB010000050">
    <property type="protein sequence ID" value="CAB3735105.1"/>
    <property type="molecule type" value="Genomic_DNA"/>
</dbReference>
<name>A0A6J5CEY5_9BURK</name>
<reference evidence="1 2" key="1">
    <citation type="submission" date="2020-04" db="EMBL/GenBank/DDBJ databases">
        <authorList>
            <person name="De Canck E."/>
        </authorList>
    </citation>
    <scope>NUCLEOTIDE SEQUENCE [LARGE SCALE GENOMIC DNA]</scope>
    <source>
        <strain evidence="1 2">LMG 22037</strain>
    </source>
</reference>
<accession>A0A6J5CEY5</accession>
<sequence length="151" mass="17336">MGMYDDLRFDYRMPDGYDGEEYQTKALNCTLDVYMVSCDGRLLRSECAGHRDDDGNTQRLIGDLCFDGTLNVYHRDTFGGTGWHEYDLIFQQGNLVEIRCHQTRSRLAFAPVIASFRPKQTTENAIMNNETKARLRPILANGRRGKPEYSP</sequence>
<gene>
    <name evidence="1" type="ORF">LMG22037_05934</name>
</gene>